<sequence length="555" mass="62887">MMNGLSSDSVSVPLSSLLFHFVDIERIEHNAAWYPHMYETDLYTLLIVTNGQGRLFQNRELTKIIADKCYWLNPGVPFRLVNECDAIRCYRLTFAAVQIQGGEYAKYDGEILPEGSELAALPFTRLSRLADILYEGRRSHGGAEGLTRQAQFNELLAVLFEHNVRAGHSPNPLQAIELTISYMRNNYMYPITVKQLAEISQLVQWQYSAAFQKLTGKKPLDYLTDVRIGHAKEWLRRTAEPLREIARRVGFADEYYFNRRFRQSTGMTPRQYSQSTRGKIRVKDWTGHEVDIPASPQRIIYHGETLGDLSALGIRAIGTSDSFKNNGFLEERERGFLEVGMPIDPGKAQALKPDLIIFANADENQYNALSKIAPTVTFNTFAPLEHRLHTLGQWLGRKREAEQWLSSFNPKAAAMWNNLRSVVRQGHTASVFVYEHGEHLFVMGASGLSSALYHPCGFQAADGIRDIVEAGVGFAEIPPDRLPEYAGDHVFMLLSENEQSRRAALAMMESSLWRSLPAVRSGCVYVLEADAWNYNDAKFQERLLDMLPLVLNRIS</sequence>
<dbReference type="SMART" id="SM00342">
    <property type="entry name" value="HTH_ARAC"/>
    <property type="match status" value="1"/>
</dbReference>
<evidence type="ECO:0000259" key="9">
    <source>
        <dbReference type="PROSITE" id="PS50983"/>
    </source>
</evidence>
<dbReference type="InterPro" id="IPR037923">
    <property type="entry name" value="HTH-like"/>
</dbReference>
<evidence type="ECO:0000256" key="5">
    <source>
        <dbReference type="ARBA" id="ARBA00023015"/>
    </source>
</evidence>
<dbReference type="SUPFAM" id="SSF51215">
    <property type="entry name" value="Regulatory protein AraC"/>
    <property type="match status" value="1"/>
</dbReference>
<comment type="caution">
    <text evidence="10">The sequence shown here is derived from an EMBL/GenBank/DDBJ whole genome shotgun (WGS) entry which is preliminary data.</text>
</comment>
<dbReference type="AlphaFoldDB" id="A0A3D9KJM4"/>
<evidence type="ECO:0000256" key="7">
    <source>
        <dbReference type="ARBA" id="ARBA00023163"/>
    </source>
</evidence>
<dbReference type="InterPro" id="IPR020449">
    <property type="entry name" value="Tscrpt_reg_AraC-type_HTH"/>
</dbReference>
<keyword evidence="6" id="KW-0238">DNA-binding</keyword>
<evidence type="ECO:0000256" key="2">
    <source>
        <dbReference type="ARBA" id="ARBA00008814"/>
    </source>
</evidence>
<evidence type="ECO:0000256" key="1">
    <source>
        <dbReference type="ARBA" id="ARBA00004196"/>
    </source>
</evidence>
<dbReference type="InterPro" id="IPR002491">
    <property type="entry name" value="ABC_transptr_periplasmic_BD"/>
</dbReference>
<dbReference type="Pfam" id="PF12833">
    <property type="entry name" value="HTH_18"/>
    <property type="match status" value="1"/>
</dbReference>
<name>A0A3D9KJM4_9BACL</name>
<dbReference type="InterPro" id="IPR009057">
    <property type="entry name" value="Homeodomain-like_sf"/>
</dbReference>
<reference evidence="10 11" key="1">
    <citation type="submission" date="2018-07" db="EMBL/GenBank/DDBJ databases">
        <title>Genomic Encyclopedia of Type Strains, Phase III (KMG-III): the genomes of soil and plant-associated and newly described type strains.</title>
        <authorList>
            <person name="Whitman W."/>
        </authorList>
    </citation>
    <scope>NUCLEOTIDE SEQUENCE [LARGE SCALE GENOMIC DNA]</scope>
    <source>
        <strain evidence="10 11">CECT 7287</strain>
    </source>
</reference>
<evidence type="ECO:0000259" key="8">
    <source>
        <dbReference type="PROSITE" id="PS01124"/>
    </source>
</evidence>
<feature type="domain" description="HTH araC/xylS-type" evidence="8">
    <location>
        <begin position="177"/>
        <end position="275"/>
    </location>
</feature>
<comment type="similarity">
    <text evidence="2">Belongs to the bacterial solute-binding protein 8 family.</text>
</comment>
<comment type="subcellular location">
    <subcellularLocation>
        <location evidence="1">Cell envelope</location>
    </subcellularLocation>
</comment>
<dbReference type="GO" id="GO:1901678">
    <property type="term" value="P:iron coordination entity transport"/>
    <property type="evidence" value="ECO:0007669"/>
    <property type="project" value="UniProtKB-ARBA"/>
</dbReference>
<feature type="domain" description="Fe/B12 periplasmic-binding" evidence="9">
    <location>
        <begin position="297"/>
        <end position="555"/>
    </location>
</feature>
<dbReference type="EMBL" id="QRDZ01000003">
    <property type="protein sequence ID" value="RED86382.1"/>
    <property type="molecule type" value="Genomic_DNA"/>
</dbReference>
<dbReference type="SUPFAM" id="SSF46689">
    <property type="entry name" value="Homeodomain-like"/>
    <property type="match status" value="1"/>
</dbReference>
<dbReference type="GO" id="GO:0043565">
    <property type="term" value="F:sequence-specific DNA binding"/>
    <property type="evidence" value="ECO:0007669"/>
    <property type="project" value="InterPro"/>
</dbReference>
<evidence type="ECO:0000256" key="6">
    <source>
        <dbReference type="ARBA" id="ARBA00023125"/>
    </source>
</evidence>
<dbReference type="RefSeq" id="WP_246016423.1">
    <property type="nucleotide sequence ID" value="NZ_QRDZ01000003.1"/>
</dbReference>
<proteinExistence type="inferred from homology"/>
<dbReference type="PROSITE" id="PS01124">
    <property type="entry name" value="HTH_ARAC_FAMILY_2"/>
    <property type="match status" value="1"/>
</dbReference>
<dbReference type="PANTHER" id="PTHR30532:SF26">
    <property type="entry name" value="IRON(3+)-HYDROXAMATE-BINDING PROTEIN FHUD"/>
    <property type="match status" value="1"/>
</dbReference>
<keyword evidence="5" id="KW-0805">Transcription regulation</keyword>
<protein>
    <submittedName>
        <fullName evidence="10">ABC-type Fe3+-hydroxamate transport system substrate-binding protein</fullName>
    </submittedName>
</protein>
<dbReference type="InterPro" id="IPR051313">
    <property type="entry name" value="Bact_iron-sidero_bind"/>
</dbReference>
<evidence type="ECO:0000313" key="11">
    <source>
        <dbReference type="Proteomes" id="UP000256977"/>
    </source>
</evidence>
<evidence type="ECO:0000256" key="4">
    <source>
        <dbReference type="ARBA" id="ARBA00022729"/>
    </source>
</evidence>
<gene>
    <name evidence="10" type="ORF">DFP98_103237</name>
</gene>
<keyword evidence="4" id="KW-0732">Signal</keyword>
<dbReference type="Proteomes" id="UP000256977">
    <property type="component" value="Unassembled WGS sequence"/>
</dbReference>
<keyword evidence="3" id="KW-0813">Transport</keyword>
<dbReference type="SUPFAM" id="SSF53807">
    <property type="entry name" value="Helical backbone' metal receptor"/>
    <property type="match status" value="1"/>
</dbReference>
<dbReference type="InterPro" id="IPR018060">
    <property type="entry name" value="HTH_AraC"/>
</dbReference>
<evidence type="ECO:0000313" key="10">
    <source>
        <dbReference type="EMBL" id="RED86382.1"/>
    </source>
</evidence>
<dbReference type="PANTHER" id="PTHR30532">
    <property type="entry name" value="IRON III DICITRATE-BINDING PERIPLASMIC PROTEIN"/>
    <property type="match status" value="1"/>
</dbReference>
<accession>A0A3D9KJM4</accession>
<organism evidence="10 11">
    <name type="scientific">Cohnella phaseoli</name>
    <dbReference type="NCBI Taxonomy" id="456490"/>
    <lineage>
        <taxon>Bacteria</taxon>
        <taxon>Bacillati</taxon>
        <taxon>Bacillota</taxon>
        <taxon>Bacilli</taxon>
        <taxon>Bacillales</taxon>
        <taxon>Paenibacillaceae</taxon>
        <taxon>Cohnella</taxon>
    </lineage>
</organism>
<dbReference type="Gene3D" id="3.40.50.1980">
    <property type="entry name" value="Nitrogenase molybdenum iron protein domain"/>
    <property type="match status" value="2"/>
</dbReference>
<dbReference type="Gene3D" id="1.10.10.60">
    <property type="entry name" value="Homeodomain-like"/>
    <property type="match status" value="2"/>
</dbReference>
<dbReference type="PRINTS" id="PR00032">
    <property type="entry name" value="HTHARAC"/>
</dbReference>
<dbReference type="GO" id="GO:0003700">
    <property type="term" value="F:DNA-binding transcription factor activity"/>
    <property type="evidence" value="ECO:0007669"/>
    <property type="project" value="InterPro"/>
</dbReference>
<dbReference type="GO" id="GO:0030288">
    <property type="term" value="C:outer membrane-bounded periplasmic space"/>
    <property type="evidence" value="ECO:0007669"/>
    <property type="project" value="TreeGrafter"/>
</dbReference>
<evidence type="ECO:0000256" key="3">
    <source>
        <dbReference type="ARBA" id="ARBA00022448"/>
    </source>
</evidence>
<dbReference type="PROSITE" id="PS00041">
    <property type="entry name" value="HTH_ARAC_FAMILY_1"/>
    <property type="match status" value="1"/>
</dbReference>
<dbReference type="InterPro" id="IPR018062">
    <property type="entry name" value="HTH_AraC-typ_CS"/>
</dbReference>
<keyword evidence="11" id="KW-1185">Reference proteome</keyword>
<dbReference type="Pfam" id="PF01497">
    <property type="entry name" value="Peripla_BP_2"/>
    <property type="match status" value="1"/>
</dbReference>
<dbReference type="PROSITE" id="PS50983">
    <property type="entry name" value="FE_B12_PBP"/>
    <property type="match status" value="1"/>
</dbReference>
<keyword evidence="7" id="KW-0804">Transcription</keyword>